<accession>A0A316C0G3</accession>
<dbReference type="RefSeq" id="WP_109613469.1">
    <property type="nucleotide sequence ID" value="NZ_QGGG01000010.1"/>
</dbReference>
<evidence type="ECO:0000313" key="2">
    <source>
        <dbReference type="Proteomes" id="UP000245396"/>
    </source>
</evidence>
<name>A0A316C0G3_PSESE</name>
<proteinExistence type="predicted"/>
<sequence>MLVVATLLWEPNATSFKFSRCYDETWVKKLFNGFERNLDLPFRKVLYTDRIRPLHDDVEQFVIPGLGAGGYGDCIRPYELDEPMILVGLDTIATGNVDHLARYCLNADVIALPRDPYRLEQACNAVALVPAGNGHVYERHRGQNDMEWMRTQPHVFLDDLWPGHVQSYKGTVRQTGLGDTRIVYFHGEEKPHQLPHVEWVREHWR</sequence>
<organism evidence="1 2">
    <name type="scientific">Pseudaminobacter salicylatoxidans</name>
    <dbReference type="NCBI Taxonomy" id="93369"/>
    <lineage>
        <taxon>Bacteria</taxon>
        <taxon>Pseudomonadati</taxon>
        <taxon>Pseudomonadota</taxon>
        <taxon>Alphaproteobacteria</taxon>
        <taxon>Hyphomicrobiales</taxon>
        <taxon>Phyllobacteriaceae</taxon>
        <taxon>Pseudaminobacter</taxon>
    </lineage>
</organism>
<gene>
    <name evidence="1" type="ORF">C7441_11022</name>
</gene>
<keyword evidence="2" id="KW-1185">Reference proteome</keyword>
<dbReference type="EMBL" id="QGGG01000010">
    <property type="protein sequence ID" value="PWJ81490.1"/>
    <property type="molecule type" value="Genomic_DNA"/>
</dbReference>
<evidence type="ECO:0000313" key="1">
    <source>
        <dbReference type="EMBL" id="PWJ81490.1"/>
    </source>
</evidence>
<comment type="caution">
    <text evidence="1">The sequence shown here is derived from an EMBL/GenBank/DDBJ whole genome shotgun (WGS) entry which is preliminary data.</text>
</comment>
<dbReference type="AlphaFoldDB" id="A0A316C0G3"/>
<reference evidence="1 2" key="1">
    <citation type="submission" date="2018-05" db="EMBL/GenBank/DDBJ databases">
        <title>Genomic Encyclopedia of Type Strains, Phase IV (KMG-IV): sequencing the most valuable type-strain genomes for metagenomic binning, comparative biology and taxonomic classification.</title>
        <authorList>
            <person name="Goeker M."/>
        </authorList>
    </citation>
    <scope>NUCLEOTIDE SEQUENCE [LARGE SCALE GENOMIC DNA]</scope>
    <source>
        <strain evidence="1 2">DSM 6986</strain>
    </source>
</reference>
<dbReference type="Proteomes" id="UP000245396">
    <property type="component" value="Unassembled WGS sequence"/>
</dbReference>
<protein>
    <submittedName>
        <fullName evidence="1">Uncharacterized protein</fullName>
    </submittedName>
</protein>
<dbReference type="OrthoDB" id="564871at2"/>